<dbReference type="SMART" id="SM00671">
    <property type="entry name" value="SEL1"/>
    <property type="match status" value="3"/>
</dbReference>
<sequence>MGQQVSTSLLSRKMVQRQLPYMFMILVGLLVMLPLTSGCTAPPPAPTSQPLIGGQEVSEILKRAEAGNPDAQNRIGVLYSEGRGLPQNYLEAKDWFKKAADQGHADAQVNLGTLYSLGQGAPYSDHMALFWFQKAAEQRNALAFAKLGMMYERGRGVPQSLVDAHMWYNLSAAYGETRAAEARNAVATRMTAPQIADAEERAKQWNPKQR</sequence>
<dbReference type="Gene3D" id="1.25.40.10">
    <property type="entry name" value="Tetratricopeptide repeat domain"/>
    <property type="match status" value="1"/>
</dbReference>
<dbReference type="PANTHER" id="PTHR11102">
    <property type="entry name" value="SEL-1-LIKE PROTEIN"/>
    <property type="match status" value="1"/>
</dbReference>
<organism evidence="1 2">
    <name type="scientific">Candidatus Nitrospira kreftii</name>
    <dbReference type="NCBI Taxonomy" id="2652173"/>
    <lineage>
        <taxon>Bacteria</taxon>
        <taxon>Pseudomonadati</taxon>
        <taxon>Nitrospirota</taxon>
        <taxon>Nitrospiria</taxon>
        <taxon>Nitrospirales</taxon>
        <taxon>Nitrospiraceae</taxon>
        <taxon>Nitrospira</taxon>
    </lineage>
</organism>
<dbReference type="InterPro" id="IPR006597">
    <property type="entry name" value="Sel1-like"/>
</dbReference>
<evidence type="ECO:0000313" key="2">
    <source>
        <dbReference type="Proteomes" id="UP000593737"/>
    </source>
</evidence>
<proteinExistence type="predicted"/>
<name>A0A7S8FF14_9BACT</name>
<keyword evidence="1" id="KW-0378">Hydrolase</keyword>
<dbReference type="SUPFAM" id="SSF81901">
    <property type="entry name" value="HCP-like"/>
    <property type="match status" value="1"/>
</dbReference>
<dbReference type="GO" id="GO:0008800">
    <property type="term" value="F:beta-lactamase activity"/>
    <property type="evidence" value="ECO:0007669"/>
    <property type="project" value="UniProtKB-EC"/>
</dbReference>
<dbReference type="EC" id="3.5.2.6" evidence="1"/>
<evidence type="ECO:0000313" key="1">
    <source>
        <dbReference type="EMBL" id="QPD04692.1"/>
    </source>
</evidence>
<dbReference type="Proteomes" id="UP000593737">
    <property type="component" value="Chromosome"/>
</dbReference>
<dbReference type="KEGG" id="nkf:Nkreftii_002466"/>
<accession>A0A7S8FF14</accession>
<dbReference type="InterPro" id="IPR050767">
    <property type="entry name" value="Sel1_AlgK"/>
</dbReference>
<dbReference type="PANTHER" id="PTHR11102:SF160">
    <property type="entry name" value="ERAD-ASSOCIATED E3 UBIQUITIN-PROTEIN LIGASE COMPONENT HRD3"/>
    <property type="match status" value="1"/>
</dbReference>
<reference evidence="1 2" key="1">
    <citation type="journal article" date="2020" name="ISME J.">
        <title>Enrichment and physiological characterization of a novel comammox Nitrospira indicates ammonium inhibition of complete nitrification.</title>
        <authorList>
            <person name="Sakoula D."/>
            <person name="Koch H."/>
            <person name="Frank J."/>
            <person name="Jetten M.S.M."/>
            <person name="van Kessel M.A.H.J."/>
            <person name="Lucker S."/>
        </authorList>
    </citation>
    <scope>NUCLEOTIDE SEQUENCE [LARGE SCALE GENOMIC DNA]</scope>
    <source>
        <strain evidence="1">Comreactor17</strain>
    </source>
</reference>
<dbReference type="InterPro" id="IPR011990">
    <property type="entry name" value="TPR-like_helical_dom_sf"/>
</dbReference>
<dbReference type="EMBL" id="CP047423">
    <property type="protein sequence ID" value="QPD04692.1"/>
    <property type="molecule type" value="Genomic_DNA"/>
</dbReference>
<gene>
    <name evidence="1" type="ORF">Nkreftii_002466</name>
</gene>
<protein>
    <submittedName>
        <fullName evidence="1">Putative Beta-lactamase</fullName>
        <ecNumber evidence="1">3.5.2.6</ecNumber>
    </submittedName>
</protein>
<dbReference type="AlphaFoldDB" id="A0A7S8FF14"/>
<dbReference type="Pfam" id="PF08238">
    <property type="entry name" value="Sel1"/>
    <property type="match status" value="3"/>
</dbReference>